<dbReference type="Proteomes" id="UP001201163">
    <property type="component" value="Unassembled WGS sequence"/>
</dbReference>
<organism evidence="2 3">
    <name type="scientific">Lactarius akahatsu</name>
    <dbReference type="NCBI Taxonomy" id="416441"/>
    <lineage>
        <taxon>Eukaryota</taxon>
        <taxon>Fungi</taxon>
        <taxon>Dikarya</taxon>
        <taxon>Basidiomycota</taxon>
        <taxon>Agaricomycotina</taxon>
        <taxon>Agaricomycetes</taxon>
        <taxon>Russulales</taxon>
        <taxon>Russulaceae</taxon>
        <taxon>Lactarius</taxon>
    </lineage>
</organism>
<sequence>MKTSPTAAPTAAFVNVDSAHVLVVYHVVFVVSFSVALLTVLSTPVGAGAALVLACQESPTLHLSSPSFHHPLPVAQLFTSPSLQKLSRTCPHAPAVGFEDLVPDFKYDHVKNLRPNPAFGSKG</sequence>
<keyword evidence="3" id="KW-1185">Reference proteome</keyword>
<accession>A0AAD4Q9Q2</accession>
<gene>
    <name evidence="2" type="ORF">EDB92DRAFT_1819644</name>
</gene>
<evidence type="ECO:0000313" key="2">
    <source>
        <dbReference type="EMBL" id="KAH8983028.1"/>
    </source>
</evidence>
<keyword evidence="1" id="KW-0472">Membrane</keyword>
<evidence type="ECO:0000313" key="3">
    <source>
        <dbReference type="Proteomes" id="UP001201163"/>
    </source>
</evidence>
<name>A0AAD4Q9Q2_9AGAM</name>
<comment type="caution">
    <text evidence="2">The sequence shown here is derived from an EMBL/GenBank/DDBJ whole genome shotgun (WGS) entry which is preliminary data.</text>
</comment>
<keyword evidence="1" id="KW-1133">Transmembrane helix</keyword>
<protein>
    <submittedName>
        <fullName evidence="2">Uncharacterized protein</fullName>
    </submittedName>
</protein>
<feature type="transmembrane region" description="Helical" evidence="1">
    <location>
        <begin position="23"/>
        <end position="54"/>
    </location>
</feature>
<dbReference type="AlphaFoldDB" id="A0AAD4Q9Q2"/>
<keyword evidence="1" id="KW-0812">Transmembrane</keyword>
<dbReference type="EMBL" id="JAKELL010000093">
    <property type="protein sequence ID" value="KAH8983028.1"/>
    <property type="molecule type" value="Genomic_DNA"/>
</dbReference>
<reference evidence="2" key="1">
    <citation type="submission" date="2022-01" db="EMBL/GenBank/DDBJ databases">
        <title>Comparative genomics reveals a dynamic genome evolution in the ectomycorrhizal milk-cap (Lactarius) mushrooms.</title>
        <authorList>
            <consortium name="DOE Joint Genome Institute"/>
            <person name="Lebreton A."/>
            <person name="Tang N."/>
            <person name="Kuo A."/>
            <person name="LaButti K."/>
            <person name="Drula E."/>
            <person name="Barry K."/>
            <person name="Clum A."/>
            <person name="Lipzen A."/>
            <person name="Mousain D."/>
            <person name="Ng V."/>
            <person name="Wang R."/>
            <person name="Wang X."/>
            <person name="Dai Y."/>
            <person name="Henrissat B."/>
            <person name="Grigoriev I.V."/>
            <person name="Guerin-Laguette A."/>
            <person name="Yu F."/>
            <person name="Martin F.M."/>
        </authorList>
    </citation>
    <scope>NUCLEOTIDE SEQUENCE</scope>
    <source>
        <strain evidence="2">QP</strain>
    </source>
</reference>
<proteinExistence type="predicted"/>
<evidence type="ECO:0000256" key="1">
    <source>
        <dbReference type="SAM" id="Phobius"/>
    </source>
</evidence>